<gene>
    <name evidence="1" type="ORF">V5799_002230</name>
</gene>
<dbReference type="Proteomes" id="UP001321473">
    <property type="component" value="Unassembled WGS sequence"/>
</dbReference>
<organism evidence="1 2">
    <name type="scientific">Amblyomma americanum</name>
    <name type="common">Lone star tick</name>
    <dbReference type="NCBI Taxonomy" id="6943"/>
    <lineage>
        <taxon>Eukaryota</taxon>
        <taxon>Metazoa</taxon>
        <taxon>Ecdysozoa</taxon>
        <taxon>Arthropoda</taxon>
        <taxon>Chelicerata</taxon>
        <taxon>Arachnida</taxon>
        <taxon>Acari</taxon>
        <taxon>Parasitiformes</taxon>
        <taxon>Ixodida</taxon>
        <taxon>Ixodoidea</taxon>
        <taxon>Ixodidae</taxon>
        <taxon>Amblyomminae</taxon>
        <taxon>Amblyomma</taxon>
    </lineage>
</organism>
<protein>
    <submittedName>
        <fullName evidence="1">Uncharacterized protein</fullName>
    </submittedName>
</protein>
<dbReference type="EMBL" id="JARKHS020036754">
    <property type="protein sequence ID" value="KAK8755068.1"/>
    <property type="molecule type" value="Genomic_DNA"/>
</dbReference>
<sequence>MPMGRVKTLIAASGDQMLLTVMSASPYRALTMRRDMMAVLRGAPRESVVLYPVRATYALQKSYGVELLEPDVWDDRGKQFVKVYVVKVKDSLDLL</sequence>
<evidence type="ECO:0000313" key="1">
    <source>
        <dbReference type="EMBL" id="KAK8755068.1"/>
    </source>
</evidence>
<accession>A0AAQ4CXX8</accession>
<comment type="caution">
    <text evidence="1">The sequence shown here is derived from an EMBL/GenBank/DDBJ whole genome shotgun (WGS) entry which is preliminary data.</text>
</comment>
<dbReference type="AlphaFoldDB" id="A0AAQ4CXX8"/>
<keyword evidence="2" id="KW-1185">Reference proteome</keyword>
<proteinExistence type="predicted"/>
<name>A0AAQ4CXX8_AMBAM</name>
<evidence type="ECO:0000313" key="2">
    <source>
        <dbReference type="Proteomes" id="UP001321473"/>
    </source>
</evidence>
<reference evidence="1 2" key="1">
    <citation type="journal article" date="2023" name="Arcadia Sci">
        <title>De novo assembly of a long-read Amblyomma americanum tick genome.</title>
        <authorList>
            <person name="Chou S."/>
            <person name="Poskanzer K.E."/>
            <person name="Rollins M."/>
            <person name="Thuy-Boun P.S."/>
        </authorList>
    </citation>
    <scope>NUCLEOTIDE SEQUENCE [LARGE SCALE GENOMIC DNA]</scope>
    <source>
        <strain evidence="1">F_SG_1</strain>
        <tissue evidence="1">Salivary glands</tissue>
    </source>
</reference>